<sequence>MSLNNSTFLLTKKSNAFLALLNHWLRPIKRMHLIPLGVFMWMLFIGNQAYSQIIVESGTTSANFGVDADVQTNGTSYIYNENGILQPSVNNTDDWFQDTPMAIGSGQGVIDVSTLPDVNGNTSFELGMAPGTQFEVINNALWLDAVFIRDPHYAGNQDDFSIFKGGSNKNADNPASWNIITGSNPAKNDIIDAMAHLRREVVDQTNPFGGDLWAFIGASTRSADGSAYLDFELFRSEVSYDTATNQLTGTGDPATGNHTAWEFDANGHVSSLGDMIIALDFENGGVEIIGHIYVWINPNNLPGGSIQAYNSLVGTGQSGYNFRFVIGGNGQPIFESGDLANGYGYAEIELYDGTLNNTVAFATMNGGDVDASEFGTKFGPQANNYDVYAENSFVEFGLNLTQFGLDATTLVNGDCQPLFGGVMIKTRSSASFTSELKDLAGPFPFGNIQETEVEITGDDLECNDESTTLTAVANVPFGLQFEWYNENDPNTILGTTNELVVYEPGFYTVVVTAPGINGPGTGCSSSYTKEVIEIIPPVVEVSCPSNNEIQACATNEFIAQELADWFDAFTYGGGQGELDVVWTADDEVIDPETYTLPTFDSCTGGIVTIGVTVTDECEQVESCEATFTVLPDDAAPTGTAPQGEANHNGCVADAETELPFDADTIAANYSDNCGQDVTVNLTGTEVTGTDCAWTLTYTYEVVDNCGNALEGEELIHNGSDQDAPTGTAPQGEANHNGCMADAESELPFDADAVALNYTDDCNDVTVNLTGTAVTGTDCAWTLTYTYEVVDNCGNALEGEELIHNGSDQDAPTGTAPQGEANHNGCMADAESELPFDADAVALNYTDDCNDVTVNLTGTEVTGTDCAWTLTYTYEVVDNCGNALEGEELIHNGSDQDAPTGTAPQGEANHNGCMADAESELPFDADAVALNYTDDCNDVTVNLTGTAVTGTDCAWTLTYTYEVVDNCGNALEGEELIHNGSDQDAPTGTAPQGEANHNGCMADAESELPFDADAVALNYTDDCNDDTVNLTGTAGTGTDCAWTLTHTYEVVDNCGNALEGEELIHNGSDQDAPTGTAPQGEANHNGCMADAETELPFDADAVALNYTDDCNDVTVNLTGTAVTGTDCAWTLTYTYEVVDNCGNALEGEELIHNGSDQDAPTGTAPQGEANHNGCMADAETELPFDADAVALNYTDDCNDVTVNLTGTAVTGTDCAWTLTYTYEVVDNCGNALEGEELIHNGSDQDAPTGTAPQGEANHNGCMADAESELPFDADAVALNYTDDCNDVTVNLTGTEVTGTDCAWTLTYTYEVVDNCGNALEGEELIHNGSDQNAPTGTAPQGEANHNGCMADAESELPFDADAVALNYTDDCNDVTVNLTGTEVTGTDCAWTLTYTYEVVDNCGNALEGEELIHNGSDQDAPTGTAPQGEANHNGCMADAESELPFDAEAVALNYTDDCNDVTVNLTGTAVTGTDCAWTLTYTYEVVDNCGNALEGEELIHNGSDQDAPTGTAPQGEANHNGCMADAESELPFDADAVALNYTDDCNDVAVNLTGTEVTGTDCAWTLTYTYEVVDNCGNALEGEELIHNGSDQDAPTGTAPQGEANHNGCMADAESELPFDADAVALNYTDDCNDVTVNLTGTAVTGTDCAWTLTYTYEVVDNCGNALEGEELIHNGSDQDAPTGTAPQGEANHNGCMADAESELPFDADAVALNYTDDCNDVTVNLTGTAVTGTDCAWTLTYTYEVVDNCGNALEGEEIIHNGSDQTDPVITLPQEVETTLCNDAFPATLTANWTDNCASGGTLTVSGSNFIQGDCVQYQDYVFTATDDCGNSVTETITIERYYDEYDNCETAFGMDPNGNSNCFIEDGFSRWGWYNHFETEGIYTIDLYAGAAHCDADTGTHVGVAEIAYLNGEVTVTYMMNSSGDNWYNYVMNEAHVYVGCDPYPVLSNGAETVAPGQYTVVADDLDHVTTYTVGPIAASGPINVIVHAVTCEVMCHCSPWNTGEFIPDPNSYDAIDCAPEADGGDDLPAVRNTTFTAYPVPFEHEVNIAYQFDYDTNVRIDVYDVKGTLVTSLDNIKYVANSLGTTKIDLSRANDQMYFVRLTTDKGVLTKKIVSSSSEQR</sequence>
<feature type="compositionally biased region" description="Polar residues" evidence="2">
    <location>
        <begin position="1066"/>
        <end position="1076"/>
    </location>
</feature>
<evidence type="ECO:0000313" key="5">
    <source>
        <dbReference type="Proteomes" id="UP000028521"/>
    </source>
</evidence>
<name>A0A084THQ1_9FLAO</name>
<reference evidence="4 5" key="1">
    <citation type="journal article" date="2014" name="Genome Announc.">
        <title>Draft Genome Sequence of the Algicidal Bacterium Mangrovimonas yunxiaonensis Strain LY01.</title>
        <authorList>
            <person name="Li Y."/>
            <person name="Zhu H."/>
            <person name="Li C."/>
            <person name="Zhang H."/>
            <person name="Chen Z."/>
            <person name="Zheng W."/>
            <person name="Xu H."/>
            <person name="Zheng T."/>
        </authorList>
    </citation>
    <scope>NUCLEOTIDE SEQUENCE [LARGE SCALE GENOMIC DNA]</scope>
    <source>
        <strain evidence="4 5">LY01</strain>
    </source>
</reference>
<dbReference type="eggNOG" id="COG4932">
    <property type="taxonomic scope" value="Bacteria"/>
</dbReference>
<dbReference type="InterPro" id="IPR026444">
    <property type="entry name" value="Secre_tail"/>
</dbReference>
<keyword evidence="1" id="KW-0732">Signal</keyword>
<reference evidence="5" key="2">
    <citation type="submission" date="2014-07" db="EMBL/GenBank/DDBJ databases">
        <title>Genome sequence of Mangrovimonas yunxiaonensis.</title>
        <authorList>
            <person name="Li Y."/>
            <person name="Zheng T."/>
        </authorList>
    </citation>
    <scope>NUCLEOTIDE SEQUENCE [LARGE SCALE GENOMIC DNA]</scope>
    <source>
        <strain evidence="5">LY01</strain>
    </source>
</reference>
<dbReference type="NCBIfam" id="TIGR04183">
    <property type="entry name" value="Por_Secre_tail"/>
    <property type="match status" value="1"/>
</dbReference>
<evidence type="ECO:0000259" key="3">
    <source>
        <dbReference type="Pfam" id="PF18962"/>
    </source>
</evidence>
<dbReference type="STRING" id="1197477.IA57_12525"/>
<keyword evidence="5" id="KW-1185">Reference proteome</keyword>
<protein>
    <recommendedName>
        <fullName evidence="3">Secretion system C-terminal sorting domain-containing protein</fullName>
    </recommendedName>
</protein>
<dbReference type="Pfam" id="PF18962">
    <property type="entry name" value="Por_Secre_tail"/>
    <property type="match status" value="1"/>
</dbReference>
<evidence type="ECO:0000256" key="2">
    <source>
        <dbReference type="SAM" id="MobiDB-lite"/>
    </source>
</evidence>
<evidence type="ECO:0000313" key="4">
    <source>
        <dbReference type="EMBL" id="KFB00237.1"/>
    </source>
</evidence>
<organism evidence="4 5">
    <name type="scientific">Mangrovimonas yunxiaonensis</name>
    <dbReference type="NCBI Taxonomy" id="1197477"/>
    <lineage>
        <taxon>Bacteria</taxon>
        <taxon>Pseudomonadati</taxon>
        <taxon>Bacteroidota</taxon>
        <taxon>Flavobacteriia</taxon>
        <taxon>Flavobacteriales</taxon>
        <taxon>Flavobacteriaceae</taxon>
        <taxon>Mangrovimonas</taxon>
    </lineage>
</organism>
<comment type="caution">
    <text evidence="4">The sequence shown here is derived from an EMBL/GenBank/DDBJ whole genome shotgun (WGS) entry which is preliminary data.</text>
</comment>
<dbReference type="Proteomes" id="UP000028521">
    <property type="component" value="Unassembled WGS sequence"/>
</dbReference>
<feature type="domain" description="Secretion system C-terminal sorting" evidence="3">
    <location>
        <begin position="2040"/>
        <end position="2116"/>
    </location>
</feature>
<gene>
    <name evidence="4" type="ORF">IA57_12525</name>
</gene>
<dbReference type="EMBL" id="JPFK01000009">
    <property type="protein sequence ID" value="KFB00237.1"/>
    <property type="molecule type" value="Genomic_DNA"/>
</dbReference>
<dbReference type="eggNOG" id="COG2304">
    <property type="taxonomic scope" value="Bacteria"/>
</dbReference>
<evidence type="ECO:0000256" key="1">
    <source>
        <dbReference type="ARBA" id="ARBA00022729"/>
    </source>
</evidence>
<proteinExistence type="predicted"/>
<accession>A0A084THQ1</accession>
<feature type="region of interest" description="Disordered" evidence="2">
    <location>
        <begin position="1064"/>
        <end position="1085"/>
    </location>
</feature>